<feature type="region of interest" description="Disordered" evidence="3">
    <location>
        <begin position="969"/>
        <end position="1009"/>
    </location>
</feature>
<keyword evidence="2" id="KW-0539">Nucleus</keyword>
<gene>
    <name evidence="4" type="ORF">BESB_058360</name>
</gene>
<proteinExistence type="predicted"/>
<evidence type="ECO:0000313" key="4">
    <source>
        <dbReference type="EMBL" id="PFH34949.1"/>
    </source>
</evidence>
<dbReference type="STRING" id="94643.A0A2A9MAM5"/>
<feature type="compositionally biased region" description="Pro residues" evidence="3">
    <location>
        <begin position="444"/>
        <end position="453"/>
    </location>
</feature>
<dbReference type="InterPro" id="IPR036866">
    <property type="entry name" value="RibonucZ/Hydroxyglut_hydro"/>
</dbReference>
<feature type="compositionally biased region" description="Gly residues" evidence="3">
    <location>
        <begin position="997"/>
        <end position="1008"/>
    </location>
</feature>
<feature type="compositionally biased region" description="Basic and acidic residues" evidence="3">
    <location>
        <begin position="783"/>
        <end position="809"/>
    </location>
</feature>
<feature type="compositionally biased region" description="Low complexity" evidence="3">
    <location>
        <begin position="810"/>
        <end position="824"/>
    </location>
</feature>
<comment type="caution">
    <text evidence="4">The sequence shown here is derived from an EMBL/GenBank/DDBJ whole genome shotgun (WGS) entry which is preliminary data.</text>
</comment>
<dbReference type="KEGG" id="bbes:BESB_058360"/>
<dbReference type="VEuPathDB" id="ToxoDB:BESB_058360"/>
<evidence type="ECO:0000256" key="2">
    <source>
        <dbReference type="ARBA" id="ARBA00023242"/>
    </source>
</evidence>
<evidence type="ECO:0000313" key="5">
    <source>
        <dbReference type="Proteomes" id="UP000224006"/>
    </source>
</evidence>
<feature type="compositionally biased region" description="Basic and acidic residues" evidence="3">
    <location>
        <begin position="1026"/>
        <end position="1049"/>
    </location>
</feature>
<dbReference type="EMBL" id="NWUJ01000005">
    <property type="protein sequence ID" value="PFH34949.1"/>
    <property type="molecule type" value="Genomic_DNA"/>
</dbReference>
<feature type="compositionally biased region" description="Basic and acidic residues" evidence="3">
    <location>
        <begin position="1163"/>
        <end position="1173"/>
    </location>
</feature>
<dbReference type="GO" id="GO:0034472">
    <property type="term" value="P:snRNA 3'-end processing"/>
    <property type="evidence" value="ECO:0007669"/>
    <property type="project" value="TreeGrafter"/>
</dbReference>
<name>A0A2A9MAM5_BESBE</name>
<dbReference type="GeneID" id="40310764"/>
<dbReference type="Gene3D" id="3.40.50.10890">
    <property type="match status" value="1"/>
</dbReference>
<feature type="compositionally biased region" description="Low complexity" evidence="3">
    <location>
        <begin position="1175"/>
        <end position="1186"/>
    </location>
</feature>
<dbReference type="Proteomes" id="UP000224006">
    <property type="component" value="Chromosome V"/>
</dbReference>
<organism evidence="4 5">
    <name type="scientific">Besnoitia besnoiti</name>
    <name type="common">Apicomplexan protozoan</name>
    <dbReference type="NCBI Taxonomy" id="94643"/>
    <lineage>
        <taxon>Eukaryota</taxon>
        <taxon>Sar</taxon>
        <taxon>Alveolata</taxon>
        <taxon>Apicomplexa</taxon>
        <taxon>Conoidasida</taxon>
        <taxon>Coccidia</taxon>
        <taxon>Eucoccidiorida</taxon>
        <taxon>Eimeriorina</taxon>
        <taxon>Sarcocystidae</taxon>
        <taxon>Besnoitia</taxon>
    </lineage>
</organism>
<accession>A0A2A9MAM5</accession>
<feature type="compositionally biased region" description="Pro residues" evidence="3">
    <location>
        <begin position="528"/>
        <end position="539"/>
    </location>
</feature>
<evidence type="ECO:0008006" key="6">
    <source>
        <dbReference type="Google" id="ProtNLM"/>
    </source>
</evidence>
<feature type="compositionally biased region" description="Acidic residues" evidence="3">
    <location>
        <begin position="135"/>
        <end position="144"/>
    </location>
</feature>
<feature type="region of interest" description="Disordered" evidence="3">
    <location>
        <begin position="1162"/>
        <end position="1227"/>
    </location>
</feature>
<dbReference type="OrthoDB" id="5600060at2759"/>
<dbReference type="SUPFAM" id="SSF56281">
    <property type="entry name" value="Metallo-hydrolase/oxidoreductase"/>
    <property type="match status" value="2"/>
</dbReference>
<reference evidence="4 5" key="1">
    <citation type="submission" date="2017-09" db="EMBL/GenBank/DDBJ databases">
        <title>Genome sequencing of Besnoitia besnoiti strain Bb-Ger1.</title>
        <authorList>
            <person name="Schares G."/>
            <person name="Venepally P."/>
            <person name="Lorenzi H.A."/>
        </authorList>
    </citation>
    <scope>NUCLEOTIDE SEQUENCE [LARGE SCALE GENOMIC DNA]</scope>
    <source>
        <strain evidence="4 5">Bb-Ger1</strain>
    </source>
</reference>
<sequence>MAQQMHGFDPPCASSQRVFAAAAVENRRKAASASSSSPATVRVVHFASPSGETSSARPSTRLSPVLSSRAESPAPSVGASLASSACLLSRSEALLVSVSGFNLLVDCPLDFNALLPRPPRLFSATWTGDDAAANAEEEEEGDSDERDRLAGPGCGLPGVGGESTSSCSLHWGSPSSPSALSVASQSLAPCFLASPFLRVLLPLRLHAVLITHPQGALGLPLLAEVLNLANTPVFATAPVLLAASSAVRFLQSTLAGCLLPPRVSARGDRRGGSAAAFFRSGGAPQSGAQNAGDKEATQTAVAAAAAAAAAVETPDEENSNSLQEGFEGAEDGASDSEGEDPFSGTARHRRQLLGGVSKHVRATMFHQERELLLHTESQQRVTIYPVSSGYCLGGANWVLITAARQKLVIVGPSSLEALAEAAAVPDPRLAARDLQAEANAKPSNSPPSSPPQPASASGDAGPAGLVSPTSAAATASSRYPLAADWRPLADASLVVFFSCAPPLSALTPVTASSCTLPSGAAAPRACAPRPPQAVPPPSPAEACAGLSPAPSPSPPASLCGCPRTPPLAASLQELRRLLVDTLHTRGGNVLLPLDLCGLSFLEVLETVARAAAASASASRAASPAPVYCVGPGLPRLLQFAVEGAEWVCEKRAERTRDLQAPRAPFFLGACVDEELLSGKLLQPPGASWAMRTRNLILGERLTDVMPLREPSVLLLSHASLRVGEACLLLEAWKKDEKNLLICVDRRFACAGSAVSALPAASVAEGDLHPLLWPFTGRGQAARGRAESPHMPREEKGASDARATDADGRADAASSTVSSASCPASGGARTKENSPSRHSSAATGGFRMRVVSLPLDWRLDANKVVSLVSLYEPRVALLPAPVLAQLRQLACRRAAQLGQEACSSPSASSSSAFALSAAASAGWPRSLSTQLESLEVNCGKEIRLEPLLSSADAALVARAFSLLLLSQEPTEKGGGDGKSAGPVGQQQGCRSLSPEGAGSEGDGGRGFAGGAMVSVPVGRLRGVEGCKEDAGHGAKETHAGEDEVHEDGRAAKTTQARGGQEPAPCLSVGWIESGSLLRGNGEAEGAGERGLLSLILPAFSAGGSEEREGAEAARTSQHAKGDSRPSCLLFGVYYPVQLLFVLRDRGYADASLEFLPRELSSPFARHESTGKPETLEPPAETGCAPPACGGPPPGAAGGRQSLENEGARPPPERSLFADDDGEETRGWGEEDTQALIAQHVDRERLAVVSVPSLKSRVLCHSENLTEIEAPDHQTRRFLRGLVAQLLADVTQRQP</sequence>
<dbReference type="PANTHER" id="PTHR46094:SF1">
    <property type="entry name" value="INTEGRATOR COMPLEX SUBUNIT 9"/>
    <property type="match status" value="1"/>
</dbReference>
<feature type="region of interest" description="Disordered" evidence="3">
    <location>
        <begin position="47"/>
        <end position="77"/>
    </location>
</feature>
<feature type="compositionally biased region" description="Low complexity" evidence="3">
    <location>
        <begin position="454"/>
        <end position="469"/>
    </location>
</feature>
<dbReference type="InterPro" id="IPR027074">
    <property type="entry name" value="Integrator_9su"/>
</dbReference>
<evidence type="ECO:0000256" key="3">
    <source>
        <dbReference type="SAM" id="MobiDB-lite"/>
    </source>
</evidence>
<protein>
    <recommendedName>
        <fullName evidence="6">Beta-Casp domain-containing protein</fullName>
    </recommendedName>
</protein>
<keyword evidence="5" id="KW-1185">Reference proteome</keyword>
<dbReference type="PANTHER" id="PTHR46094">
    <property type="entry name" value="INTEGRATOR COMPLEX SUBUNIT 9"/>
    <property type="match status" value="1"/>
</dbReference>
<dbReference type="GO" id="GO:0032039">
    <property type="term" value="C:integrator complex"/>
    <property type="evidence" value="ECO:0007669"/>
    <property type="project" value="InterPro"/>
</dbReference>
<evidence type="ECO:0000256" key="1">
    <source>
        <dbReference type="ARBA" id="ARBA00004123"/>
    </source>
</evidence>
<feature type="region of interest" description="Disordered" evidence="3">
    <location>
        <begin position="275"/>
        <end position="345"/>
    </location>
</feature>
<feature type="region of interest" description="Disordered" evidence="3">
    <location>
        <begin position="520"/>
        <end position="548"/>
    </location>
</feature>
<comment type="subcellular location">
    <subcellularLocation>
        <location evidence="1">Nucleus</location>
    </subcellularLocation>
</comment>
<feature type="region of interest" description="Disordered" evidence="3">
    <location>
        <begin position="781"/>
        <end position="841"/>
    </location>
</feature>
<feature type="region of interest" description="Disordered" evidence="3">
    <location>
        <begin position="436"/>
        <end position="469"/>
    </location>
</feature>
<feature type="region of interest" description="Disordered" evidence="3">
    <location>
        <begin position="1026"/>
        <end position="1063"/>
    </location>
</feature>
<dbReference type="RefSeq" id="XP_029218958.1">
    <property type="nucleotide sequence ID" value="XM_029364250.1"/>
</dbReference>
<feature type="compositionally biased region" description="Acidic residues" evidence="3">
    <location>
        <begin position="327"/>
        <end position="340"/>
    </location>
</feature>
<feature type="compositionally biased region" description="Polar residues" evidence="3">
    <location>
        <begin position="50"/>
        <end position="70"/>
    </location>
</feature>
<feature type="compositionally biased region" description="Low complexity" evidence="3">
    <location>
        <begin position="300"/>
        <end position="311"/>
    </location>
</feature>
<feature type="region of interest" description="Disordered" evidence="3">
    <location>
        <begin position="132"/>
        <end position="155"/>
    </location>
</feature>